<feature type="region of interest" description="Disordered" evidence="1">
    <location>
        <begin position="309"/>
        <end position="497"/>
    </location>
</feature>
<dbReference type="AlphaFoldDB" id="A0A8C1TXT5"/>
<feature type="compositionally biased region" description="Basic and acidic residues" evidence="1">
    <location>
        <begin position="313"/>
        <end position="324"/>
    </location>
</feature>
<evidence type="ECO:0000313" key="3">
    <source>
        <dbReference type="Proteomes" id="UP000694700"/>
    </source>
</evidence>
<feature type="compositionally biased region" description="Acidic residues" evidence="1">
    <location>
        <begin position="378"/>
        <end position="397"/>
    </location>
</feature>
<feature type="compositionally biased region" description="Polar residues" evidence="1">
    <location>
        <begin position="331"/>
        <end position="365"/>
    </location>
</feature>
<feature type="compositionally biased region" description="Polar residues" evidence="1">
    <location>
        <begin position="678"/>
        <end position="693"/>
    </location>
</feature>
<reference evidence="2" key="1">
    <citation type="submission" date="2025-08" db="UniProtKB">
        <authorList>
            <consortium name="Ensembl"/>
        </authorList>
    </citation>
    <scope>IDENTIFICATION</scope>
</reference>
<accession>A0A8C1TXT5</accession>
<organism evidence="2 3">
    <name type="scientific">Cyprinus carpio</name>
    <name type="common">Common carp</name>
    <dbReference type="NCBI Taxonomy" id="7962"/>
    <lineage>
        <taxon>Eukaryota</taxon>
        <taxon>Metazoa</taxon>
        <taxon>Chordata</taxon>
        <taxon>Craniata</taxon>
        <taxon>Vertebrata</taxon>
        <taxon>Euteleostomi</taxon>
        <taxon>Actinopterygii</taxon>
        <taxon>Neopterygii</taxon>
        <taxon>Teleostei</taxon>
        <taxon>Ostariophysi</taxon>
        <taxon>Cypriniformes</taxon>
        <taxon>Cyprinidae</taxon>
        <taxon>Cyprininae</taxon>
        <taxon>Cyprinus</taxon>
    </lineage>
</organism>
<feature type="region of interest" description="Disordered" evidence="1">
    <location>
        <begin position="678"/>
        <end position="699"/>
    </location>
</feature>
<dbReference type="PANTHER" id="PTHR22017:SF3">
    <property type="entry name" value="PHOTORECEPTOR CILIUM ACTIN REGULATOR 2"/>
    <property type="match status" value="1"/>
</dbReference>
<evidence type="ECO:0000313" key="2">
    <source>
        <dbReference type="Ensembl" id="ENSCCRP00015029355.1"/>
    </source>
</evidence>
<feature type="compositionally biased region" description="Polar residues" evidence="1">
    <location>
        <begin position="478"/>
        <end position="489"/>
    </location>
</feature>
<proteinExistence type="predicted"/>
<dbReference type="Pfam" id="PF15449">
    <property type="entry name" value="Retinal"/>
    <property type="match status" value="1"/>
</dbReference>
<dbReference type="PANTHER" id="PTHR22017">
    <property type="entry name" value="PHOTORECEPTOR CILIUM ACTIN REGULATOR"/>
    <property type="match status" value="1"/>
</dbReference>
<feature type="region of interest" description="Disordered" evidence="1">
    <location>
        <begin position="1"/>
        <end position="23"/>
    </location>
</feature>
<feature type="compositionally biased region" description="Polar residues" evidence="1">
    <location>
        <begin position="965"/>
        <end position="982"/>
    </location>
</feature>
<protein>
    <submittedName>
        <fullName evidence="2">Photoreceptor cilium actin regulator 2</fullName>
    </submittedName>
</protein>
<sequence>MGCSPSKGQLFSKKSTLSASPENKNAELLSDGAQLLIKAEISTATEGLTPTELQENEKYVQGKRSSVVDVVCDATVTVKEDATEQMLDVVHTQDGQSAQEGLLEHQREGTEEIMTKINQGRRRKQRKHRLRKNSYMQSKAEFILKAHQAAYVYLNPSISKYESLLGLLNQAAHTHLSVQTTVTSLVLHYEEINQALEEMASEGEQLLREHGHNMTWPALLKDYPPTTTKPSNELNFSQLPSELLQQMLLHSTAKMISVGDSVKCLSDSALQELAEYYGSLSQILGEKLLAKHSAEERLKQVLSRVEAAALRKPSPEDSALHSEDSGIGADNESQNGSEHLRQNRGSSGSGANTGITSVLTTSCSRDQPFLNANKEVTDNDDDDEEEEEEEEDAELENEVSGRLTDKTRGTMCGSSEPDTTHPPGQGSLHKQDQVKNRKIRRPKTADNTFQVKLKYRHLRGPNRSQSTECLCSKAEGSDPNQQEGNPRNKQTPRWRRKNNLPEEIVHGGHVWTKIRRSSSGGQCAARYYGHQYGSKGPFRAIPSSSPPKFTPEPPGRNAVKRLINTFSQGVEDNSRQRPLDQKPIRVRGNKKCTLPLLQNSRGALSTSGDIKSSIHPLEPRSEQLDIDRLPPPPPEMLTDNSFESSLGLPTEEGAHDVHCRGQRLCTSTQRLSVLSNRASMQRGSMSFSTTQPVRQDDLPGSCIEQKYNKAIEEDSERDSAHTLDQNCRKAVHLLAESSAKTAPANAGLHGSTPYQECENHNEGEIASMQTKNFPPTTPPVSRARLPPSCLTVHHTVPTYPFTSCPPSGKWTPSTASATSSIHRCAMAKENSLNASGSQSFFEARAVFCQENKSFPHTWTHSCTSTLPRPWGEPARGRLSTTRVQPPFMGHSPSGQRSSQSEQPQSLPNAKKQQGQDNDVMPLTSKGAIRASMRAGGSGTHSEPSSADLNTHSGFVGCCCGTVTSAPAATTSRCPPTSSTGPKSASVKHPPHDNTHSH</sequence>
<feature type="region of interest" description="Disordered" evidence="1">
    <location>
        <begin position="859"/>
        <end position="920"/>
    </location>
</feature>
<evidence type="ECO:0000256" key="1">
    <source>
        <dbReference type="SAM" id="MobiDB-lite"/>
    </source>
</evidence>
<name>A0A8C1TXT5_CYPCA</name>
<dbReference type="Ensembl" id="ENSCCRT00015030384.1">
    <property type="protein sequence ID" value="ENSCCRP00015029355.1"/>
    <property type="gene ID" value="ENSCCRG00015012372.1"/>
</dbReference>
<dbReference type="InterPro" id="IPR029352">
    <property type="entry name" value="PCARE"/>
</dbReference>
<dbReference type="Proteomes" id="UP000694700">
    <property type="component" value="Unplaced"/>
</dbReference>
<feature type="region of interest" description="Disordered" evidence="1">
    <location>
        <begin position="965"/>
        <end position="997"/>
    </location>
</feature>
<feature type="compositionally biased region" description="Polar residues" evidence="1">
    <location>
        <begin position="892"/>
        <end position="916"/>
    </location>
</feature>